<protein>
    <recommendedName>
        <fullName evidence="1">DUF7695 domain-containing protein</fullName>
    </recommendedName>
</protein>
<sequence>MRKLKRNRIRCTHCGDVIESKSEHDLTWCSCEKVAVDGGLEYSKRLYPAGAAEDHFEDLSEFE</sequence>
<feature type="domain" description="DUF7695" evidence="1">
    <location>
        <begin position="3"/>
        <end position="63"/>
    </location>
</feature>
<dbReference type="InterPro" id="IPR056112">
    <property type="entry name" value="DUF7695"/>
</dbReference>
<proteinExistence type="predicted"/>
<dbReference type="RefSeq" id="WP_317968716.1">
    <property type="nucleotide sequence ID" value="NZ_CP129118.1"/>
</dbReference>
<organism evidence="2 3">
    <name type="scientific">Sporosarcina oncorhynchi</name>
    <dbReference type="NCBI Taxonomy" id="3056444"/>
    <lineage>
        <taxon>Bacteria</taxon>
        <taxon>Bacillati</taxon>
        <taxon>Bacillota</taxon>
        <taxon>Bacilli</taxon>
        <taxon>Bacillales</taxon>
        <taxon>Caryophanaceae</taxon>
        <taxon>Sporosarcina</taxon>
    </lineage>
</organism>
<keyword evidence="3" id="KW-1185">Reference proteome</keyword>
<dbReference type="Proteomes" id="UP001303902">
    <property type="component" value="Chromosome"/>
</dbReference>
<dbReference type="Pfam" id="PF24749">
    <property type="entry name" value="DUF7695"/>
    <property type="match status" value="1"/>
</dbReference>
<evidence type="ECO:0000259" key="1">
    <source>
        <dbReference type="Pfam" id="PF24749"/>
    </source>
</evidence>
<name>A0ABZ0L941_9BACL</name>
<reference evidence="2 3" key="1">
    <citation type="submission" date="2023-06" db="EMBL/GenBank/DDBJ databases">
        <title>Sporosarcina sp. nov., isolated from Korean tranditional fermented seafood 'Jeotgal'.</title>
        <authorList>
            <person name="Yang A.I."/>
            <person name="Shin N.-R."/>
        </authorList>
    </citation>
    <scope>NUCLEOTIDE SEQUENCE [LARGE SCALE GENOMIC DNA]</scope>
    <source>
        <strain evidence="2 3">T2O-4</strain>
    </source>
</reference>
<accession>A0ABZ0L941</accession>
<dbReference type="EMBL" id="CP129118">
    <property type="protein sequence ID" value="WOV88046.1"/>
    <property type="molecule type" value="Genomic_DNA"/>
</dbReference>
<evidence type="ECO:0000313" key="2">
    <source>
        <dbReference type="EMBL" id="WOV88046.1"/>
    </source>
</evidence>
<gene>
    <name evidence="2" type="ORF">QWT69_02685</name>
</gene>
<evidence type="ECO:0000313" key="3">
    <source>
        <dbReference type="Proteomes" id="UP001303902"/>
    </source>
</evidence>